<evidence type="ECO:0000313" key="3">
    <source>
        <dbReference type="Proteomes" id="UP000298636"/>
    </source>
</evidence>
<dbReference type="NCBIfam" id="NF001238">
    <property type="entry name" value="PRK00211.1"/>
    <property type="match status" value="1"/>
</dbReference>
<dbReference type="Pfam" id="PF02635">
    <property type="entry name" value="DsrE"/>
    <property type="match status" value="1"/>
</dbReference>
<dbReference type="AlphaFoldDB" id="A0A4D6YBR7"/>
<dbReference type="InterPro" id="IPR017462">
    <property type="entry name" value="Sulphur_relay_TusC/DsrF"/>
</dbReference>
<evidence type="ECO:0000256" key="1">
    <source>
        <dbReference type="ARBA" id="ARBA00005996"/>
    </source>
</evidence>
<proteinExistence type="inferred from homology"/>
<dbReference type="GO" id="GO:0016740">
    <property type="term" value="F:transferase activity"/>
    <property type="evidence" value="ECO:0007669"/>
    <property type="project" value="UniProtKB-KW"/>
</dbReference>
<dbReference type="InterPro" id="IPR003787">
    <property type="entry name" value="Sulphur_relay_DsrE/F-like"/>
</dbReference>
<dbReference type="OrthoDB" id="9789418at2"/>
<comment type="similarity">
    <text evidence="1">Belongs to the DsrF/TusC family.</text>
</comment>
<dbReference type="PANTHER" id="PTHR38780:SF1">
    <property type="entry name" value="PROTEIN TUSC"/>
    <property type="match status" value="1"/>
</dbReference>
<reference evidence="2 3" key="1">
    <citation type="submission" date="2018-10" db="EMBL/GenBank/DDBJ databases">
        <title>Comparative functional genomics of the obligate endosymbiont Buchnera aphidicola.</title>
        <authorList>
            <person name="Chong R.A."/>
        </authorList>
    </citation>
    <scope>NUCLEOTIDE SEQUENCE [LARGE SCALE GENOMIC DNA]</scope>
    <source>
        <strain evidence="2 3">Ssp</strain>
    </source>
</reference>
<keyword evidence="2" id="KW-0808">Transferase</keyword>
<dbReference type="NCBIfam" id="TIGR03010">
    <property type="entry name" value="sulf_tusC_dsrF"/>
    <property type="match status" value="1"/>
</dbReference>
<dbReference type="EMBL" id="CP032998">
    <property type="protein sequence ID" value="QCI26552.1"/>
    <property type="molecule type" value="Genomic_DNA"/>
</dbReference>
<gene>
    <name evidence="2" type="primary">tusC</name>
    <name evidence="2" type="ORF">D9V79_01695</name>
</gene>
<dbReference type="InterPro" id="IPR027396">
    <property type="entry name" value="DsrEFH-like"/>
</dbReference>
<dbReference type="Proteomes" id="UP000298636">
    <property type="component" value="Chromosome"/>
</dbReference>
<dbReference type="Gene3D" id="3.40.1260.10">
    <property type="entry name" value="DsrEFH-like"/>
    <property type="match status" value="1"/>
</dbReference>
<dbReference type="SUPFAM" id="SSF75169">
    <property type="entry name" value="DsrEFH-like"/>
    <property type="match status" value="1"/>
</dbReference>
<accession>A0A4D6YBR7</accession>
<name>A0A4D6YBR7_9GAMM</name>
<dbReference type="PANTHER" id="PTHR38780">
    <property type="entry name" value="PROTEIN TUSC"/>
    <property type="match status" value="1"/>
</dbReference>
<keyword evidence="3" id="KW-1185">Reference proteome</keyword>
<evidence type="ECO:0000313" key="2">
    <source>
        <dbReference type="EMBL" id="QCI26552.1"/>
    </source>
</evidence>
<organism evidence="2 3">
    <name type="scientific">Buchnera aphidicola</name>
    <name type="common">Stegophylla sp.</name>
    <dbReference type="NCBI Taxonomy" id="2315800"/>
    <lineage>
        <taxon>Bacteria</taxon>
        <taxon>Pseudomonadati</taxon>
        <taxon>Pseudomonadota</taxon>
        <taxon>Gammaproteobacteria</taxon>
        <taxon>Enterobacterales</taxon>
        <taxon>Erwiniaceae</taxon>
        <taxon>Buchnera</taxon>
    </lineage>
</organism>
<protein>
    <submittedName>
        <fullName evidence="2">Sulfurtransferase complex subunit TusC</fullName>
    </submittedName>
</protein>
<sequence length="119" mass="13651">MNNIAVVFSHSPYGNSLGREGLDFVLSASCFTENISIFFIGDGIFQIFKNQDAQIILLKNHTFSFNILSLCGIKYFYICYNSLIQRGFKKNIDFILKVNILSSVEIRKKIDDFDCILNF</sequence>